<accession>A0A552IPS8</accession>
<comment type="caution">
    <text evidence="1">The sequence shown here is derived from an EMBL/GenBank/DDBJ whole genome shotgun (WGS) entry which is preliminary data.</text>
</comment>
<sequence>MAKKVPIEVNADLKLLYRQTSEKLRGCDQRQFMAQLVQQWGRGGYTFAEKELGWNRRTIRKGMMGLTHGLSIADGF</sequence>
<evidence type="ECO:0000313" key="1">
    <source>
        <dbReference type="EMBL" id="TRU85494.1"/>
    </source>
</evidence>
<name>A0A552IPS8_9CHRO</name>
<proteinExistence type="predicted"/>
<evidence type="ECO:0008006" key="3">
    <source>
        <dbReference type="Google" id="ProtNLM"/>
    </source>
</evidence>
<organism evidence="1 2">
    <name type="scientific">Microcystis novacekii Mn_MB_F_20050700_S1D</name>
    <dbReference type="NCBI Taxonomy" id="2486266"/>
    <lineage>
        <taxon>Bacteria</taxon>
        <taxon>Bacillati</taxon>
        <taxon>Cyanobacteriota</taxon>
        <taxon>Cyanophyceae</taxon>
        <taxon>Oscillatoriophycideae</taxon>
        <taxon>Chroococcales</taxon>
        <taxon>Microcystaceae</taxon>
        <taxon>Microcystis</taxon>
    </lineage>
</organism>
<dbReference type="Proteomes" id="UP000319191">
    <property type="component" value="Unassembled WGS sequence"/>
</dbReference>
<protein>
    <recommendedName>
        <fullName evidence="3">ISAzo13 family transposase</fullName>
    </recommendedName>
</protein>
<evidence type="ECO:0000313" key="2">
    <source>
        <dbReference type="Proteomes" id="UP000319191"/>
    </source>
</evidence>
<gene>
    <name evidence="1" type="ORF">EWV54_16060</name>
</gene>
<reference evidence="1 2" key="1">
    <citation type="submission" date="2019-01" db="EMBL/GenBank/DDBJ databases">
        <title>Coherence of Microcystis species and biogeography revealed through population genomics.</title>
        <authorList>
            <person name="Perez-Carrascal O.M."/>
            <person name="Terrat Y."/>
            <person name="Giani A."/>
            <person name="Fortin N."/>
            <person name="Tromas N."/>
            <person name="Shapiro B.J."/>
        </authorList>
    </citation>
    <scope>NUCLEOTIDE SEQUENCE [LARGE SCALE GENOMIC DNA]</scope>
    <source>
        <strain evidence="1">Mn_MB_F_20050700_S1D</strain>
    </source>
</reference>
<dbReference type="AlphaFoldDB" id="A0A552IPS8"/>
<dbReference type="EMBL" id="SFAV01000220">
    <property type="protein sequence ID" value="TRU85494.1"/>
    <property type="molecule type" value="Genomic_DNA"/>
</dbReference>